<evidence type="ECO:0000313" key="4">
    <source>
        <dbReference type="Proteomes" id="UP000000641"/>
    </source>
</evidence>
<protein>
    <recommendedName>
        <fullName evidence="2">Protein NO VEIN C-terminal domain-containing protein</fullName>
    </recommendedName>
</protein>
<feature type="compositionally biased region" description="Basic and acidic residues" evidence="1">
    <location>
        <begin position="17"/>
        <end position="26"/>
    </location>
</feature>
<dbReference type="KEGG" id="tpe:Tpen_1275"/>
<feature type="domain" description="Protein NO VEIN C-terminal" evidence="2">
    <location>
        <begin position="5"/>
        <end position="79"/>
    </location>
</feature>
<dbReference type="Proteomes" id="UP000000641">
    <property type="component" value="Chromosome"/>
</dbReference>
<accession>A1RZP3</accession>
<name>A1RZP3_THEPD</name>
<proteinExistence type="predicted"/>
<dbReference type="STRING" id="368408.Tpen_1275"/>
<sequence length="117" mass="14195">MIKYEELHGRRAQNVSSEKKGYDIESKDREGNTRYIEVKKRDLKYGFVFLTHNEFMNFLRNENSWLYIVYKENGETRVIEISREKVLKHAKPELKWRVSLRKEVTGRRARNQRQDST</sequence>
<dbReference type="EMBL" id="CP000505">
    <property type="protein sequence ID" value="ABL78673.1"/>
    <property type="molecule type" value="Genomic_DNA"/>
</dbReference>
<gene>
    <name evidence="3" type="ordered locus">Tpen_1275</name>
</gene>
<evidence type="ECO:0000313" key="3">
    <source>
        <dbReference type="EMBL" id="ABL78673.1"/>
    </source>
</evidence>
<evidence type="ECO:0000256" key="1">
    <source>
        <dbReference type="SAM" id="MobiDB-lite"/>
    </source>
</evidence>
<keyword evidence="4" id="KW-1185">Reference proteome</keyword>
<dbReference type="HOGENOM" id="CLU_2079548_0_0_2"/>
<dbReference type="Pfam" id="PF13020">
    <property type="entry name" value="NOV_C"/>
    <property type="match status" value="1"/>
</dbReference>
<dbReference type="AlphaFoldDB" id="A1RZP3"/>
<evidence type="ECO:0000259" key="2">
    <source>
        <dbReference type="Pfam" id="PF13020"/>
    </source>
</evidence>
<feature type="region of interest" description="Disordered" evidence="1">
    <location>
        <begin position="7"/>
        <end position="26"/>
    </location>
</feature>
<reference evidence="4" key="1">
    <citation type="journal article" date="2008" name="J. Bacteriol.">
        <title>Genome sequence of Thermofilum pendens reveals an exceptional loss of biosynthetic pathways without genome reduction.</title>
        <authorList>
            <person name="Anderson I."/>
            <person name="Rodriguez J."/>
            <person name="Susanti D."/>
            <person name="Porat I."/>
            <person name="Reich C."/>
            <person name="Ulrich L.E."/>
            <person name="Elkins J.G."/>
            <person name="Mavromatis K."/>
            <person name="Lykidis A."/>
            <person name="Kim E."/>
            <person name="Thompson L.S."/>
            <person name="Nolan M."/>
            <person name="Land M."/>
            <person name="Copeland A."/>
            <person name="Lapidus A."/>
            <person name="Lucas S."/>
            <person name="Detter C."/>
            <person name="Zhulin I.B."/>
            <person name="Olsen G.J."/>
            <person name="Whitman W."/>
            <person name="Mukhopadhyay B."/>
            <person name="Bristow J."/>
            <person name="Kyrpides N."/>
        </authorList>
    </citation>
    <scope>NUCLEOTIDE SEQUENCE [LARGE SCALE GENOMIC DNA]</scope>
    <source>
        <strain evidence="4">DSM 2475 / Hrk 5</strain>
    </source>
</reference>
<organism evidence="3 4">
    <name type="scientific">Thermofilum pendens (strain DSM 2475 / Hrk 5)</name>
    <dbReference type="NCBI Taxonomy" id="368408"/>
    <lineage>
        <taxon>Archaea</taxon>
        <taxon>Thermoproteota</taxon>
        <taxon>Thermoprotei</taxon>
        <taxon>Thermofilales</taxon>
        <taxon>Thermofilaceae</taxon>
        <taxon>Thermofilum</taxon>
    </lineage>
</organism>
<dbReference type="InterPro" id="IPR024975">
    <property type="entry name" value="NOV_C"/>
</dbReference>
<dbReference type="EnsemblBacteria" id="ABL78673">
    <property type="protein sequence ID" value="ABL78673"/>
    <property type="gene ID" value="Tpen_1275"/>
</dbReference>